<dbReference type="GO" id="GO:0007162">
    <property type="term" value="P:negative regulation of cell adhesion"/>
    <property type="evidence" value="ECO:0007669"/>
    <property type="project" value="TreeGrafter"/>
</dbReference>
<dbReference type="OrthoDB" id="6121858at2759"/>
<dbReference type="GO" id="GO:0030334">
    <property type="term" value="P:regulation of cell migration"/>
    <property type="evidence" value="ECO:0007669"/>
    <property type="project" value="TreeGrafter"/>
</dbReference>
<evidence type="ECO:0000259" key="2">
    <source>
        <dbReference type="Pfam" id="PF01833"/>
    </source>
</evidence>
<proteinExistence type="predicted"/>
<gene>
    <name evidence="3" type="ORF">MCOR_22918</name>
</gene>
<reference evidence="3 4" key="1">
    <citation type="submission" date="2020-06" db="EMBL/GenBank/DDBJ databases">
        <authorList>
            <person name="Li R."/>
            <person name="Bekaert M."/>
        </authorList>
    </citation>
    <scope>NUCLEOTIDE SEQUENCE [LARGE SCALE GENOMIC DNA]</scope>
    <source>
        <strain evidence="4">wild</strain>
    </source>
</reference>
<dbReference type="GO" id="GO:0008360">
    <property type="term" value="P:regulation of cell shape"/>
    <property type="evidence" value="ECO:0007669"/>
    <property type="project" value="TreeGrafter"/>
</dbReference>
<dbReference type="InterPro" id="IPR008979">
    <property type="entry name" value="Galactose-bd-like_sf"/>
</dbReference>
<accession>A0A6J8BVY1</accession>
<feature type="region of interest" description="Disordered" evidence="1">
    <location>
        <begin position="665"/>
        <end position="704"/>
    </location>
</feature>
<dbReference type="AlphaFoldDB" id="A0A6J8BVY1"/>
<dbReference type="SUPFAM" id="SSF81296">
    <property type="entry name" value="E set domains"/>
    <property type="match status" value="2"/>
</dbReference>
<dbReference type="CDD" id="cd00603">
    <property type="entry name" value="IPT_PCSR"/>
    <property type="match status" value="2"/>
</dbReference>
<dbReference type="GO" id="GO:0002116">
    <property type="term" value="C:semaphorin receptor complex"/>
    <property type="evidence" value="ECO:0007669"/>
    <property type="project" value="TreeGrafter"/>
</dbReference>
<evidence type="ECO:0000313" key="4">
    <source>
        <dbReference type="Proteomes" id="UP000507470"/>
    </source>
</evidence>
<dbReference type="Gene3D" id="2.60.40.10">
    <property type="entry name" value="Immunoglobulins"/>
    <property type="match status" value="2"/>
</dbReference>
<dbReference type="InterPro" id="IPR013783">
    <property type="entry name" value="Ig-like_fold"/>
</dbReference>
<protein>
    <submittedName>
        <fullName evidence="3">PLXNB</fullName>
    </submittedName>
</protein>
<feature type="compositionally biased region" description="Basic and acidic residues" evidence="1">
    <location>
        <begin position="665"/>
        <end position="677"/>
    </location>
</feature>
<dbReference type="EMBL" id="CACVKT020004017">
    <property type="protein sequence ID" value="CAC5387616.1"/>
    <property type="molecule type" value="Genomic_DNA"/>
</dbReference>
<dbReference type="InterPro" id="IPR002909">
    <property type="entry name" value="IPT_dom"/>
</dbReference>
<dbReference type="PANTHER" id="PTHR22625:SF44">
    <property type="entry name" value="PLEXIN-B"/>
    <property type="match status" value="1"/>
</dbReference>
<dbReference type="GO" id="GO:0050772">
    <property type="term" value="P:positive regulation of axonogenesis"/>
    <property type="evidence" value="ECO:0007669"/>
    <property type="project" value="TreeGrafter"/>
</dbReference>
<dbReference type="GO" id="GO:0017154">
    <property type="term" value="F:semaphorin receptor activity"/>
    <property type="evidence" value="ECO:0007669"/>
    <property type="project" value="InterPro"/>
</dbReference>
<dbReference type="InterPro" id="IPR014756">
    <property type="entry name" value="Ig_E-set"/>
</dbReference>
<dbReference type="Proteomes" id="UP000507470">
    <property type="component" value="Unassembled WGS sequence"/>
</dbReference>
<dbReference type="GO" id="GO:0005886">
    <property type="term" value="C:plasma membrane"/>
    <property type="evidence" value="ECO:0007669"/>
    <property type="project" value="TreeGrafter"/>
</dbReference>
<dbReference type="SUPFAM" id="SSF49785">
    <property type="entry name" value="Galactose-binding domain-like"/>
    <property type="match status" value="1"/>
</dbReference>
<dbReference type="InterPro" id="IPR031148">
    <property type="entry name" value="Plexin"/>
</dbReference>
<sequence length="704" mass="77915">MSGFRLYVTNTSTISPDSYLCYEDRYSIRPPFPNTTQKIPCNQLGRYVVYYDKKGSDEETHVYEAIVELCYVAINGCPKTFWGNNCKLSCPESCIEQHCFPGNGSCIWGGCSDENCLQRNCDKDSAICYDGCKENRTGPFCNKYNIAFNSLILLHSNVDEQTSLVSDGNNTSCITTQGSDIWVQVDIKEISIVTEIYLKLSVIINSTNTGNHTIYTSNSSALSEYGTVLYSGQSIPSAIKVTTLFRYLIYVPPIYDKSSLEICEIGIVGCPLTYYTPFCNKMCPVNCRGPCDIETGTCKFGCSSGWIGDTCDIDADCVINPGTSSVICMPKIYKVFPSSGPVNGGTLLTITGKYIGNVNDSLYVEVSGKPTILDFSPKKGIISGGTTLSIRGVDIGFEGQNRYKISFCDNEICIECSACPNAFSSAFISCKTGKSGKPRNMTLLLVVIDDLTVVTHNDTFLYLPDPKFDISNQSQKSLQSGGPFTILDEGFGIVGEITVRGMGEICHVQTDTYAVCEIPAKKQNEAYTQTLFVHFDGVILQFTLEYVDDPTFEQFQSVLEYDKESTIQIKGKHILNVARREDYSVHIGLDGKCIITDIDMISITCLPPTSVPRPITRINDDKPDHIEEDEMIYCEINPDDELQSITNKNIHQDVTDGYADLAHRSAKDPYNRLHEESADNPIRDMTTVDDRTEDLSASEPKIIG</sequence>
<dbReference type="PANTHER" id="PTHR22625">
    <property type="entry name" value="PLEXIN"/>
    <property type="match status" value="1"/>
</dbReference>
<evidence type="ECO:0000256" key="1">
    <source>
        <dbReference type="SAM" id="MobiDB-lite"/>
    </source>
</evidence>
<keyword evidence="4" id="KW-1185">Reference proteome</keyword>
<evidence type="ECO:0000313" key="3">
    <source>
        <dbReference type="EMBL" id="CAC5387616.1"/>
    </source>
</evidence>
<feature type="domain" description="IPT/TIG" evidence="2">
    <location>
        <begin position="330"/>
        <end position="370"/>
    </location>
</feature>
<organism evidence="3 4">
    <name type="scientific">Mytilus coruscus</name>
    <name type="common">Sea mussel</name>
    <dbReference type="NCBI Taxonomy" id="42192"/>
    <lineage>
        <taxon>Eukaryota</taxon>
        <taxon>Metazoa</taxon>
        <taxon>Spiralia</taxon>
        <taxon>Lophotrochozoa</taxon>
        <taxon>Mollusca</taxon>
        <taxon>Bivalvia</taxon>
        <taxon>Autobranchia</taxon>
        <taxon>Pteriomorphia</taxon>
        <taxon>Mytilida</taxon>
        <taxon>Mytiloidea</taxon>
        <taxon>Mytilidae</taxon>
        <taxon>Mytilinae</taxon>
        <taxon>Mytilus</taxon>
    </lineage>
</organism>
<name>A0A6J8BVY1_MYTCO</name>
<dbReference type="Pfam" id="PF01833">
    <property type="entry name" value="TIG"/>
    <property type="match status" value="1"/>
</dbReference>